<dbReference type="Pfam" id="PF12530">
    <property type="entry name" value="DUF3730"/>
    <property type="match status" value="1"/>
</dbReference>
<proteinExistence type="predicted"/>
<dbReference type="OMA" id="WLWARDT"/>
<dbReference type="STRING" id="45351.A7SF91"/>
<evidence type="ECO:0000313" key="5">
    <source>
        <dbReference type="Proteomes" id="UP000001593"/>
    </source>
</evidence>
<feature type="domain" description="DUF3730" evidence="3">
    <location>
        <begin position="497"/>
        <end position="724"/>
    </location>
</feature>
<dbReference type="EMBL" id="DS469642">
    <property type="protein sequence ID" value="EDO37644.1"/>
    <property type="molecule type" value="Genomic_DNA"/>
</dbReference>
<dbReference type="PANTHER" id="PTHR16212:SF4">
    <property type="entry name" value="FOCADHESIN"/>
    <property type="match status" value="1"/>
</dbReference>
<feature type="domain" description="Focadhesin C-terminal" evidence="2">
    <location>
        <begin position="1431"/>
        <end position="1783"/>
    </location>
</feature>
<gene>
    <name evidence="4" type="ORF">NEMVEDRAFT_v1g211371</name>
</gene>
<dbReference type="PhylomeDB" id="A7SF91"/>
<reference evidence="4 5" key="1">
    <citation type="journal article" date="2007" name="Science">
        <title>Sea anemone genome reveals ancestral eumetazoan gene repertoire and genomic organization.</title>
        <authorList>
            <person name="Putnam N.H."/>
            <person name="Srivastava M."/>
            <person name="Hellsten U."/>
            <person name="Dirks B."/>
            <person name="Chapman J."/>
            <person name="Salamov A."/>
            <person name="Terry A."/>
            <person name="Shapiro H."/>
            <person name="Lindquist E."/>
            <person name="Kapitonov V.V."/>
            <person name="Jurka J."/>
            <person name="Genikhovich G."/>
            <person name="Grigoriev I.V."/>
            <person name="Lucas S.M."/>
            <person name="Steele R.E."/>
            <person name="Finnerty J.R."/>
            <person name="Technau U."/>
            <person name="Martindale M.Q."/>
            <person name="Rokhsar D.S."/>
        </authorList>
    </citation>
    <scope>NUCLEOTIDE SEQUENCE [LARGE SCALE GENOMIC DNA]</scope>
    <source>
        <strain evidence="5">CH2 X CH6</strain>
    </source>
</reference>
<feature type="domain" description="Focadhesin C-terminal" evidence="2">
    <location>
        <begin position="1233"/>
        <end position="1397"/>
    </location>
</feature>
<feature type="region of interest" description="Disordered" evidence="1">
    <location>
        <begin position="751"/>
        <end position="771"/>
    </location>
</feature>
<dbReference type="PANTHER" id="PTHR16212">
    <property type="entry name" value="FOCADHESIN FAMILY MEMBER"/>
    <property type="match status" value="1"/>
</dbReference>
<evidence type="ECO:0000259" key="2">
    <source>
        <dbReference type="Pfam" id="PF11229"/>
    </source>
</evidence>
<dbReference type="GO" id="GO:0060147">
    <property type="term" value="P:regulation of post-transcriptional gene silencing"/>
    <property type="evidence" value="ECO:0007669"/>
    <property type="project" value="InterPro"/>
</dbReference>
<feature type="compositionally biased region" description="Basic and acidic residues" evidence="1">
    <location>
        <begin position="751"/>
        <end position="768"/>
    </location>
</feature>
<feature type="region of interest" description="Disordered" evidence="1">
    <location>
        <begin position="1870"/>
        <end position="1897"/>
    </location>
</feature>
<dbReference type="InterPro" id="IPR022542">
    <property type="entry name" value="FOCAD/RST1_DUF3730"/>
</dbReference>
<dbReference type="InterPro" id="IPR045163">
    <property type="entry name" value="Focadhesin/RST1"/>
</dbReference>
<dbReference type="InterPro" id="IPR016024">
    <property type="entry name" value="ARM-type_fold"/>
</dbReference>
<evidence type="ECO:0000259" key="3">
    <source>
        <dbReference type="Pfam" id="PF12530"/>
    </source>
</evidence>
<name>A7SF91_NEMVE</name>
<sequence length="1897" mass="208608">MADEGRNRFAFDNISVQAQGASKLLAAIKDKLKDGKLLDEKVAHEIPEIHLLWDYCTSLASAVSSACCQCWLQLVREGHAQFNYVLTGLLNVIPAASNASSAVQAITSLLLLQVTYIKKHSQHYTCPYGLRKSPHPFISILVSQPNASSLLVDQVSLLLEHQQHRGCDGHSVYKMLEPFLHFVLVDPRPSADPALQIQIQRTLLDAAENALIKEDDDSKQLALVIIDMLLFIQSYLQVDALHIGQTTYFAQQLAKWMMQHADFMSSKVDLVQNVAFSLLSLCHERMRLGMDILSSLVVLSKLQQKSPLVLKNVTALWSLAALLMESPAIYSEHICNIWLIIISWMPITELTVHERVAAISIFPAILRLLSTPGQFLPDKPLVATQAMKLVDEILRIPPPDINDEQEPQQSEIFPSPWLRCLESCSILACKLFSNVDACIHWLKCVKAAFSTHKSCPSHLTLLLSAMLLDTPAVVLQEVLSVMGDLVQSVPSQSPNLLPLLLYKLGKEANPDLKLQILYTIPELATHKLSVAPVLRSVQTLSLSPALRSVALRLVCRVWMKQNRVFPHLHKALLGAKAGIRDKGLLMEVNVSVAATIRDICKHRASQHGGDMLGILSNLINEHTGKMAGDEKSAVVIVLSLQGIKALCEAEVVDLCTVWRVLAPKLSDDRRPAVMKCLCELFALVPRLATDTQQYQEFKQEVLGFLWRMTRYRTAWVSGAAFSALANFSAEDFELQHLPDEVALPIKDRLRASRKPQENENSQEVEKSLDSSTPPGHAYIALLHRLSLATLTDFKVFLTALVREEALSIPRGVIHSASRASRSYDRVLSGIPSFLQTQYEKSKTPGLNQGLAAGLLFSYEPPFEEHSGKRARRYFLNCARSYRNMLDSLVHEVPVQPSEWHRNMLLPHAWTVFMIRLYSACVEGRKAELQMQYSHGHITDQSELRDKLNNVGLWVRDQVTEQLKTASRGSPSVQGNSVLSLAGLAYAVYSHSFQNTLEIQPDLNEESVNEAQAPRAKEWLLMVADTLMTVLDGNYKPRGSTLVWCQQVSSASSTASSLLARASAALSLSQLVPVLVALDPDHVKQYIDALRLRLPGQTKAGSSAVIQVHCGLGLGLLLSKLYQEHYSDVAGQDGYMLVTTALDTLENAGFSTDLENTEGACLGMGVAFSSLCHENIIDSRVHLNTIHQKLQGVLDEHLGDPDHRLQTLCFNFALVTASLFEVGLISSEESSKCVNTLQELTLKHDQASGVSLALGLLLHELTVAGHSGVTETVTQHLSIWRGWVDNKELPSLKKLAGANGLMGLLGSERGFFQIDTALSPDQYGQGACASIFKLMQARVSSPQDIGLASNIAWLLGHVYAASTSTNVTRTSVPDSYTYLPESSVLRASFDFLANAGKTVSSPGVTVSSPGVTVSSPSVTDPGVTVSCPGVTVSSAAVDVVLESLLTGPTVGLPPVNWPAVLGPLMRSSESGLSTCRLCVQFAIVQAKSSSSLPPFISSWLSAGFDSLDDELKVELFQSLSKLAGVVPPTRMQEFIRGPAIREFNPSKESVCLAILRGVLSVMTMKDPPPSAIGWTSTTLRCLYEKYTPDMSEDTADLFALCLAEMQPEDVDKLTQGDSLKSIAVRCRLVGSGRAKLNWMNVCLSTIMSSVAQDSCELDLAVYHVTRALSQSPSSKADERLQWLMELTSHIRSSACESIVQPSSQALSRGLAVLSSACAHWASGVQFPDLHMVSRAQQPSSLRRHYALLCMLPGNLLELLNSEPWARVASKMFDWLFALRDAPAVKGNDKLRSLVKVNEKRRVIIGKRRVVIRRCRVVIGKCRVVIEKRRVVIVKRRLIIGKRRVVTGKRRVIIGKRWVVIGKRRVVIGKRPDSCREAPGSRRGASDSRSEASGSRREA</sequence>
<dbReference type="HOGENOM" id="CLU_002970_0_0_1"/>
<organism evidence="4 5">
    <name type="scientific">Nematostella vectensis</name>
    <name type="common">Starlet sea anemone</name>
    <dbReference type="NCBI Taxonomy" id="45351"/>
    <lineage>
        <taxon>Eukaryota</taxon>
        <taxon>Metazoa</taxon>
        <taxon>Cnidaria</taxon>
        <taxon>Anthozoa</taxon>
        <taxon>Hexacorallia</taxon>
        <taxon>Actiniaria</taxon>
        <taxon>Edwardsiidae</taxon>
        <taxon>Nematostella</taxon>
    </lineage>
</organism>
<dbReference type="InterPro" id="IPR021392">
    <property type="entry name" value="Focadhesin_C"/>
</dbReference>
<evidence type="ECO:0008006" key="6">
    <source>
        <dbReference type="Google" id="ProtNLM"/>
    </source>
</evidence>
<evidence type="ECO:0000256" key="1">
    <source>
        <dbReference type="SAM" id="MobiDB-lite"/>
    </source>
</evidence>
<dbReference type="InParanoid" id="A7SF91"/>
<dbReference type="Pfam" id="PF11229">
    <property type="entry name" value="Focadhesin"/>
    <property type="match status" value="2"/>
</dbReference>
<dbReference type="eggNOG" id="ENOG502QQKG">
    <property type="taxonomic scope" value="Eukaryota"/>
</dbReference>
<accession>A7SF91</accession>
<evidence type="ECO:0000313" key="4">
    <source>
        <dbReference type="EMBL" id="EDO37644.1"/>
    </source>
</evidence>
<protein>
    <recommendedName>
        <fullName evidence="6">DUF3730 domain-containing protein</fullName>
    </recommendedName>
</protein>
<dbReference type="Proteomes" id="UP000001593">
    <property type="component" value="Unassembled WGS sequence"/>
</dbReference>
<dbReference type="SUPFAM" id="SSF48371">
    <property type="entry name" value="ARM repeat"/>
    <property type="match status" value="2"/>
</dbReference>
<keyword evidence="5" id="KW-1185">Reference proteome</keyword>